<dbReference type="Proteomes" id="UP000315385">
    <property type="component" value="Unassembled WGS sequence"/>
</dbReference>
<dbReference type="SUPFAM" id="SSF51735">
    <property type="entry name" value="NAD(P)-binding Rossmann-fold domains"/>
    <property type="match status" value="1"/>
</dbReference>
<proteinExistence type="predicted"/>
<comment type="caution">
    <text evidence="1">The sequence shown here is derived from an EMBL/GenBank/DDBJ whole genome shotgun (WGS) entry which is preliminary data.</text>
</comment>
<dbReference type="AlphaFoldDB" id="A0A544QR60"/>
<dbReference type="Pfam" id="PF13561">
    <property type="entry name" value="adh_short_C2"/>
    <property type="match status" value="1"/>
</dbReference>
<dbReference type="InterPro" id="IPR036291">
    <property type="entry name" value="NAD(P)-bd_dom_sf"/>
</dbReference>
<evidence type="ECO:0000313" key="2">
    <source>
        <dbReference type="Proteomes" id="UP000315385"/>
    </source>
</evidence>
<protein>
    <submittedName>
        <fullName evidence="1">SDR family oxidoreductase</fullName>
    </submittedName>
</protein>
<sequence>MANVALFLESDLASYLNGERILVDGGFTHT</sequence>
<evidence type="ECO:0000313" key="1">
    <source>
        <dbReference type="EMBL" id="TQQ81928.1"/>
    </source>
</evidence>
<dbReference type="InterPro" id="IPR002347">
    <property type="entry name" value="SDR_fam"/>
</dbReference>
<dbReference type="OrthoDB" id="281764at2157"/>
<accession>A0A544QR60</accession>
<gene>
    <name evidence="1" type="ORF">EWF95_03025</name>
</gene>
<reference evidence="1 2" key="1">
    <citation type="submission" date="2019-02" db="EMBL/GenBank/DDBJ databases">
        <title>Halonotius sp. a new haloqrchaeon isolated from saline water.</title>
        <authorList>
            <person name="Duran-Viseras A."/>
            <person name="Sanchez-Porro C."/>
            <person name="Ventosa A."/>
        </authorList>
    </citation>
    <scope>NUCLEOTIDE SEQUENCE [LARGE SCALE GENOMIC DNA]</scope>
    <source>
        <strain evidence="1 2">F9-27</strain>
    </source>
</reference>
<name>A0A544QR60_9EURY</name>
<organism evidence="1 2">
    <name type="scientific">Halonotius roseus</name>
    <dbReference type="NCBI Taxonomy" id="2511997"/>
    <lineage>
        <taxon>Archaea</taxon>
        <taxon>Methanobacteriati</taxon>
        <taxon>Methanobacteriota</taxon>
        <taxon>Stenosarchaea group</taxon>
        <taxon>Halobacteria</taxon>
        <taxon>Halobacteriales</taxon>
        <taxon>Haloferacaceae</taxon>
        <taxon>Halonotius</taxon>
    </lineage>
</organism>
<keyword evidence="2" id="KW-1185">Reference proteome</keyword>
<dbReference type="Gene3D" id="3.40.50.720">
    <property type="entry name" value="NAD(P)-binding Rossmann-like Domain"/>
    <property type="match status" value="1"/>
</dbReference>
<dbReference type="EMBL" id="SESI01000001">
    <property type="protein sequence ID" value="TQQ81928.1"/>
    <property type="molecule type" value="Genomic_DNA"/>
</dbReference>